<evidence type="ECO:0000313" key="3">
    <source>
        <dbReference type="Proteomes" id="UP000824049"/>
    </source>
</evidence>
<dbReference type="AlphaFoldDB" id="A0A9D2J7M7"/>
<name>A0A9D2J7M7_9FIRM</name>
<protein>
    <submittedName>
        <fullName evidence="2">YdcF family protein</fullName>
    </submittedName>
</protein>
<gene>
    <name evidence="2" type="ORF">H9968_07050</name>
</gene>
<dbReference type="EMBL" id="DXBR01000062">
    <property type="protein sequence ID" value="HIZ39666.1"/>
    <property type="molecule type" value="Genomic_DNA"/>
</dbReference>
<organism evidence="2 3">
    <name type="scientific">Candidatus Anaerobutyricum stercoris</name>
    <dbReference type="NCBI Taxonomy" id="2838457"/>
    <lineage>
        <taxon>Bacteria</taxon>
        <taxon>Bacillati</taxon>
        <taxon>Bacillota</taxon>
        <taxon>Clostridia</taxon>
        <taxon>Lachnospirales</taxon>
        <taxon>Lachnospiraceae</taxon>
        <taxon>Anaerobutyricum</taxon>
    </lineage>
</organism>
<dbReference type="Pfam" id="PF02698">
    <property type="entry name" value="DUF218"/>
    <property type="match status" value="1"/>
</dbReference>
<dbReference type="PANTHER" id="PTHR30336:SF4">
    <property type="entry name" value="ENVELOPE BIOGENESIS FACTOR ELYC"/>
    <property type="match status" value="1"/>
</dbReference>
<reference evidence="2" key="2">
    <citation type="submission" date="2021-04" db="EMBL/GenBank/DDBJ databases">
        <authorList>
            <person name="Gilroy R."/>
        </authorList>
    </citation>
    <scope>NUCLEOTIDE SEQUENCE</scope>
    <source>
        <strain evidence="2">CHK179-28034</strain>
    </source>
</reference>
<dbReference type="GO" id="GO:0005886">
    <property type="term" value="C:plasma membrane"/>
    <property type="evidence" value="ECO:0007669"/>
    <property type="project" value="TreeGrafter"/>
</dbReference>
<evidence type="ECO:0000259" key="1">
    <source>
        <dbReference type="Pfam" id="PF02698"/>
    </source>
</evidence>
<dbReference type="CDD" id="cd06259">
    <property type="entry name" value="YdcF-like"/>
    <property type="match status" value="1"/>
</dbReference>
<dbReference type="Gene3D" id="3.40.50.620">
    <property type="entry name" value="HUPs"/>
    <property type="match status" value="1"/>
</dbReference>
<dbReference type="InterPro" id="IPR051599">
    <property type="entry name" value="Cell_Envelope_Assoc"/>
</dbReference>
<proteinExistence type="predicted"/>
<dbReference type="PANTHER" id="PTHR30336">
    <property type="entry name" value="INNER MEMBRANE PROTEIN, PROBABLE PERMEASE"/>
    <property type="match status" value="1"/>
</dbReference>
<dbReference type="InterPro" id="IPR014729">
    <property type="entry name" value="Rossmann-like_a/b/a_fold"/>
</dbReference>
<reference evidence="2" key="1">
    <citation type="journal article" date="2021" name="PeerJ">
        <title>Extensive microbial diversity within the chicken gut microbiome revealed by metagenomics and culture.</title>
        <authorList>
            <person name="Gilroy R."/>
            <person name="Ravi A."/>
            <person name="Getino M."/>
            <person name="Pursley I."/>
            <person name="Horton D.L."/>
            <person name="Alikhan N.F."/>
            <person name="Baker D."/>
            <person name="Gharbi K."/>
            <person name="Hall N."/>
            <person name="Watson M."/>
            <person name="Adriaenssens E.M."/>
            <person name="Foster-Nyarko E."/>
            <person name="Jarju S."/>
            <person name="Secka A."/>
            <person name="Antonio M."/>
            <person name="Oren A."/>
            <person name="Chaudhuri R.R."/>
            <person name="La Ragione R."/>
            <person name="Hildebrand F."/>
            <person name="Pallen M.J."/>
        </authorList>
    </citation>
    <scope>NUCLEOTIDE SEQUENCE</scope>
    <source>
        <strain evidence="2">CHK179-28034</strain>
    </source>
</reference>
<accession>A0A9D2J7M7</accession>
<comment type="caution">
    <text evidence="2">The sequence shown here is derived from an EMBL/GenBank/DDBJ whole genome shotgun (WGS) entry which is preliminary data.</text>
</comment>
<dbReference type="GO" id="GO:0000270">
    <property type="term" value="P:peptidoglycan metabolic process"/>
    <property type="evidence" value="ECO:0007669"/>
    <property type="project" value="TreeGrafter"/>
</dbReference>
<dbReference type="InterPro" id="IPR003848">
    <property type="entry name" value="DUF218"/>
</dbReference>
<feature type="domain" description="DUF218" evidence="1">
    <location>
        <begin position="26"/>
        <end position="152"/>
    </location>
</feature>
<evidence type="ECO:0000313" key="2">
    <source>
        <dbReference type="EMBL" id="HIZ39666.1"/>
    </source>
</evidence>
<dbReference type="GO" id="GO:0043164">
    <property type="term" value="P:Gram-negative-bacterium-type cell wall biogenesis"/>
    <property type="evidence" value="ECO:0007669"/>
    <property type="project" value="TreeGrafter"/>
</dbReference>
<dbReference type="Proteomes" id="UP000824049">
    <property type="component" value="Unassembled WGS sequence"/>
</dbReference>
<sequence length="204" mass="23081">MYHLDKKEIRDITNYIFLENALAPADVIFIPGCARPEHTEEAARLYREGYATLLIPSGRYAKAAGCFQGVAKGAERYGTDFACEADFLAEVLRQNGVPDEAVLPEREATYTLENAEKTRELLLRERGGLPRRAILCCKAHHARRAHFYYSLVFPEVEILVHPTAIDGITREGWHRTAAGRRAVLGELSRMGEQILMMEGRIEYE</sequence>